<evidence type="ECO:0000313" key="2">
    <source>
        <dbReference type="Proteomes" id="UP000824132"/>
    </source>
</evidence>
<protein>
    <submittedName>
        <fullName evidence="1">YjjG family noncanonical pyrimidine nucleotidase</fullName>
    </submittedName>
</protein>
<dbReference type="NCBIfam" id="TIGR01549">
    <property type="entry name" value="HAD-SF-IA-v1"/>
    <property type="match status" value="1"/>
</dbReference>
<organism evidence="1 2">
    <name type="scientific">Candidatus Borkfalkia avistercoris</name>
    <dbReference type="NCBI Taxonomy" id="2838504"/>
    <lineage>
        <taxon>Bacteria</taxon>
        <taxon>Bacillati</taxon>
        <taxon>Bacillota</taxon>
        <taxon>Clostridia</taxon>
        <taxon>Christensenellales</taxon>
        <taxon>Christensenellaceae</taxon>
        <taxon>Candidatus Borkfalkia</taxon>
    </lineage>
</organism>
<dbReference type="InterPro" id="IPR023214">
    <property type="entry name" value="HAD_sf"/>
</dbReference>
<dbReference type="InterPro" id="IPR023198">
    <property type="entry name" value="PGP-like_dom2"/>
</dbReference>
<dbReference type="InterPro" id="IPR006439">
    <property type="entry name" value="HAD-SF_hydro_IA"/>
</dbReference>
<dbReference type="AlphaFoldDB" id="A0A9D2IEK4"/>
<proteinExistence type="predicted"/>
<dbReference type="SUPFAM" id="SSF56784">
    <property type="entry name" value="HAD-like"/>
    <property type="match status" value="1"/>
</dbReference>
<dbReference type="NCBIfam" id="TIGR01509">
    <property type="entry name" value="HAD-SF-IA-v3"/>
    <property type="match status" value="1"/>
</dbReference>
<sequence length="229" mass="25945">MVNFLLDADETILDFIRSSKESLAYAMREAGVPYKEDDFAAYKRINDGVWRDYERGRLTKQALMRERFTRFFDFLRVGADADKVNGIYFEKLCRTGYLLDGAREFLDALKERGRVLLITNGTPAAQYGRLASVGLDGFFDGIYISDEIGYKKPDVRFFAYLLEREKIGRENCLVIGDSLSSDIAGANNAGIRCIWYNPSGRAAEGAAPDYTAKSYREILRLADEWSARG</sequence>
<dbReference type="SFLD" id="SFLDG01129">
    <property type="entry name" value="C1.5:_HAD__Beta-PGM__Phosphata"/>
    <property type="match status" value="1"/>
</dbReference>
<reference evidence="1" key="1">
    <citation type="journal article" date="2021" name="PeerJ">
        <title>Extensive microbial diversity within the chicken gut microbiome revealed by metagenomics and culture.</title>
        <authorList>
            <person name="Gilroy R."/>
            <person name="Ravi A."/>
            <person name="Getino M."/>
            <person name="Pursley I."/>
            <person name="Horton D.L."/>
            <person name="Alikhan N.F."/>
            <person name="Baker D."/>
            <person name="Gharbi K."/>
            <person name="Hall N."/>
            <person name="Watson M."/>
            <person name="Adriaenssens E.M."/>
            <person name="Foster-Nyarko E."/>
            <person name="Jarju S."/>
            <person name="Secka A."/>
            <person name="Antonio M."/>
            <person name="Oren A."/>
            <person name="Chaudhuri R.R."/>
            <person name="La Ragione R."/>
            <person name="Hildebrand F."/>
            <person name="Pallen M.J."/>
        </authorList>
    </citation>
    <scope>NUCLEOTIDE SEQUENCE</scope>
    <source>
        <strain evidence="1">CHK187-5294</strain>
    </source>
</reference>
<comment type="caution">
    <text evidence="1">The sequence shown here is derived from an EMBL/GenBank/DDBJ whole genome shotgun (WGS) entry which is preliminary data.</text>
</comment>
<dbReference type="Gene3D" id="1.10.150.240">
    <property type="entry name" value="Putative phosphatase, domain 2"/>
    <property type="match status" value="1"/>
</dbReference>
<dbReference type="SFLD" id="SFLDS00003">
    <property type="entry name" value="Haloacid_Dehalogenase"/>
    <property type="match status" value="1"/>
</dbReference>
<dbReference type="GO" id="GO:0008253">
    <property type="term" value="F:5'-nucleotidase activity"/>
    <property type="evidence" value="ECO:0007669"/>
    <property type="project" value="InterPro"/>
</dbReference>
<dbReference type="Gene3D" id="3.40.50.1000">
    <property type="entry name" value="HAD superfamily/HAD-like"/>
    <property type="match status" value="1"/>
</dbReference>
<dbReference type="PANTHER" id="PTHR47478">
    <property type="match status" value="1"/>
</dbReference>
<dbReference type="InterPro" id="IPR052550">
    <property type="entry name" value="Pyrimidine_5'-ntase_YjjG"/>
</dbReference>
<dbReference type="InterPro" id="IPR036412">
    <property type="entry name" value="HAD-like_sf"/>
</dbReference>
<dbReference type="Pfam" id="PF00702">
    <property type="entry name" value="Hydrolase"/>
    <property type="match status" value="1"/>
</dbReference>
<dbReference type="Proteomes" id="UP000824132">
    <property type="component" value="Unassembled WGS sequence"/>
</dbReference>
<reference evidence="1" key="2">
    <citation type="submission" date="2021-04" db="EMBL/GenBank/DDBJ databases">
        <authorList>
            <person name="Gilroy R."/>
        </authorList>
    </citation>
    <scope>NUCLEOTIDE SEQUENCE</scope>
    <source>
        <strain evidence="1">CHK187-5294</strain>
    </source>
</reference>
<dbReference type="PANTHER" id="PTHR47478:SF1">
    <property type="entry name" value="PYRIMIDINE 5'-NUCLEOTIDASE YJJG"/>
    <property type="match status" value="1"/>
</dbReference>
<evidence type="ECO:0000313" key="1">
    <source>
        <dbReference type="EMBL" id="HIZ04188.1"/>
    </source>
</evidence>
<dbReference type="EMBL" id="DXCL01000046">
    <property type="protein sequence ID" value="HIZ04188.1"/>
    <property type="molecule type" value="Genomic_DNA"/>
</dbReference>
<gene>
    <name evidence="1" type="ORF">H9727_07885</name>
</gene>
<name>A0A9D2IEK4_9FIRM</name>
<dbReference type="InterPro" id="IPR011951">
    <property type="entry name" value="HAD-SF_hydro_IA_YjjG/PynA"/>
</dbReference>
<dbReference type="NCBIfam" id="TIGR02254">
    <property type="entry name" value="YjjG_YfnB"/>
    <property type="match status" value="1"/>
</dbReference>
<accession>A0A9D2IEK4</accession>